<dbReference type="PANTHER" id="PTHR36528:SF1">
    <property type="entry name" value="CRISPR SYSTEM SINGLE-STRAND-SPECIFIC DEOXYRIBONUCLEASE CAS10_CSM1 (SUBTYPE III-A)"/>
    <property type="match status" value="1"/>
</dbReference>
<evidence type="ECO:0000256" key="10">
    <source>
        <dbReference type="ARBA" id="ARBA00023118"/>
    </source>
</evidence>
<dbReference type="InterPro" id="IPR000160">
    <property type="entry name" value="GGDEF_dom"/>
</dbReference>
<dbReference type="NCBIfam" id="TIGR02578">
    <property type="entry name" value="cas_TM1811_Csm1"/>
    <property type="match status" value="1"/>
</dbReference>
<dbReference type="InterPro" id="IPR054767">
    <property type="entry name" value="Cas10-Cmr2_palm2"/>
</dbReference>
<dbReference type="GO" id="GO:0004527">
    <property type="term" value="F:exonuclease activity"/>
    <property type="evidence" value="ECO:0007669"/>
    <property type="project" value="UniProtKB-KW"/>
</dbReference>
<keyword evidence="6" id="KW-0255">Endonuclease</keyword>
<name>A0A395W940_9FIRM</name>
<dbReference type="Proteomes" id="UP000265489">
    <property type="component" value="Unassembled WGS sequence"/>
</dbReference>
<dbReference type="RefSeq" id="WP_118324986.1">
    <property type="nucleotide sequence ID" value="NZ_CATXNH010000047.1"/>
</dbReference>
<evidence type="ECO:0000256" key="9">
    <source>
        <dbReference type="ARBA" id="ARBA00022840"/>
    </source>
</evidence>
<keyword evidence="5" id="KW-0547">Nucleotide-binding</keyword>
<dbReference type="GO" id="GO:0016740">
    <property type="term" value="F:transferase activity"/>
    <property type="evidence" value="ECO:0007669"/>
    <property type="project" value="UniProtKB-KW"/>
</dbReference>
<evidence type="ECO:0000256" key="3">
    <source>
        <dbReference type="ARBA" id="ARBA00022679"/>
    </source>
</evidence>
<accession>A0A395W940</accession>
<dbReference type="InterPro" id="IPR041062">
    <property type="entry name" value="Csm1_B"/>
</dbReference>
<dbReference type="PANTHER" id="PTHR36528">
    <property type="entry name" value="CRISPR SYSTEM SINGLE-STRAND-SPECIFIC DEOXYRIBONUCLEASE CAS10/CSM1 (SUBTYPE III-A)"/>
    <property type="match status" value="1"/>
</dbReference>
<dbReference type="InterPro" id="IPR052117">
    <property type="entry name" value="Cas10/Csm1_subtype-III-A"/>
</dbReference>
<keyword evidence="3" id="KW-0808">Transferase</keyword>
<keyword evidence="9" id="KW-0067">ATP-binding</keyword>
<evidence type="ECO:0000313" key="13">
    <source>
        <dbReference type="EMBL" id="RGU92340.1"/>
    </source>
</evidence>
<protein>
    <recommendedName>
        <fullName evidence="2">CRISPR system single-strand-specific deoxyribonuclease Cas10/Csm1 (subtype III-A)</fullName>
    </recommendedName>
    <alternativeName>
        <fullName evidence="11">Cyclic oligoadenylate synthase</fullName>
    </alternativeName>
</protein>
<evidence type="ECO:0000259" key="12">
    <source>
        <dbReference type="PROSITE" id="PS50887"/>
    </source>
</evidence>
<evidence type="ECO:0000256" key="5">
    <source>
        <dbReference type="ARBA" id="ARBA00022741"/>
    </source>
</evidence>
<evidence type="ECO:0000256" key="1">
    <source>
        <dbReference type="ARBA" id="ARBA00005700"/>
    </source>
</evidence>
<proteinExistence type="inferred from homology"/>
<comment type="similarity">
    <text evidence="1">Belongs to the CRISPR-associated Cas10/Csm1 family.</text>
</comment>
<keyword evidence="4" id="KW-0540">Nuclease</keyword>
<evidence type="ECO:0000256" key="4">
    <source>
        <dbReference type="ARBA" id="ARBA00022722"/>
    </source>
</evidence>
<dbReference type="InterPro" id="IPR043128">
    <property type="entry name" value="Rev_trsase/Diguanyl_cyclase"/>
</dbReference>
<evidence type="ECO:0000256" key="11">
    <source>
        <dbReference type="ARBA" id="ARBA00032922"/>
    </source>
</evidence>
<dbReference type="GO" id="GO:0005524">
    <property type="term" value="F:ATP binding"/>
    <property type="evidence" value="ECO:0007669"/>
    <property type="project" value="UniProtKB-KW"/>
</dbReference>
<dbReference type="InterPro" id="IPR013408">
    <property type="entry name" value="Cas10/Csm1"/>
</dbReference>
<dbReference type="GO" id="GO:0004519">
    <property type="term" value="F:endonuclease activity"/>
    <property type="evidence" value="ECO:0007669"/>
    <property type="project" value="UniProtKB-KW"/>
</dbReference>
<organism evidence="13 14">
    <name type="scientific">Holdemanella biformis</name>
    <dbReference type="NCBI Taxonomy" id="1735"/>
    <lineage>
        <taxon>Bacteria</taxon>
        <taxon>Bacillati</taxon>
        <taxon>Bacillota</taxon>
        <taxon>Erysipelotrichia</taxon>
        <taxon>Erysipelotrichales</taxon>
        <taxon>Erysipelotrichaceae</taxon>
        <taxon>Holdemanella</taxon>
    </lineage>
</organism>
<dbReference type="Pfam" id="PF18211">
    <property type="entry name" value="Csm1_B"/>
    <property type="match status" value="1"/>
</dbReference>
<dbReference type="EMBL" id="QRYQ01000006">
    <property type="protein sequence ID" value="RGU92340.1"/>
    <property type="molecule type" value="Genomic_DNA"/>
</dbReference>
<dbReference type="GO" id="GO:0051607">
    <property type="term" value="P:defense response to virus"/>
    <property type="evidence" value="ECO:0007669"/>
    <property type="project" value="UniProtKB-KW"/>
</dbReference>
<dbReference type="AlphaFoldDB" id="A0A395W940"/>
<dbReference type="GeneID" id="66579415"/>
<keyword evidence="8" id="KW-0269">Exonuclease</keyword>
<evidence type="ECO:0000256" key="8">
    <source>
        <dbReference type="ARBA" id="ARBA00022839"/>
    </source>
</evidence>
<feature type="domain" description="GGDEF" evidence="12">
    <location>
        <begin position="483"/>
        <end position="644"/>
    </location>
</feature>
<evidence type="ECO:0000256" key="6">
    <source>
        <dbReference type="ARBA" id="ARBA00022759"/>
    </source>
</evidence>
<comment type="caution">
    <text evidence="13">The sequence shown here is derived from an EMBL/GenBank/DDBJ whole genome shotgun (WGS) entry which is preliminary data.</text>
</comment>
<dbReference type="Gene3D" id="3.30.70.270">
    <property type="match status" value="1"/>
</dbReference>
<sequence>MNQEILSIQFLALIHDIDKFYQRAYGSKDKENYTYRFCKEVLGLDEELSAVFTDSECKYAKLIERANCISNEIDSEEDSNYLEDNSVRLKSIFSEIDFGKERKKAYFNLNKIDCSTYPQETVEVENRYKELWDAFEDSVKGICTNGINKYAFDRMYAMLFEYTTLIPDSNLYKDGSFVSLFDHSKLTSAIAGCLLEHQTDSFYMYEFDVSGIQKFIFKVVEGSSTKKGIAKALRGRSSYINLLTNAITYSILDKFDLTESNIIFNTGGGGTILLPFEENIDSILKNVEKPVKEALFEMFGDTITFVSAYVEMNAEELKVFKQEKALTLKMKLDENKSKKYNELFKRDNFFFQMSASQNKCNLCGNEIDDDIERCSTCNAIEHISDFYTKYDKGFVICYDVNDALKEYKDEDLEKIDFKYCQIYLIPKYKMMSIPSHVYIDSINNPELGNVRFLANLVPKNKNGNIMSFGSIVDELTPDTCGDKKMAILKMDVDNLGAVFAFGLKEKKEGSKQMVLQRSLSKYLTLSRSMELFFGKFLVQICKDVTRDIYAMENQSMKNENMFYIDYAGGDDLVIIGPAYGIVYLAKEINEKFNQFVKNENMSISGGIFIQDDKSPIRFGVQSAEDLLEESKGLSSKNGITMIHTTIAFNKFDELLQCAQKYKGYINDGVISRTNLYSIMSLIRDKDYADYLRTIPLIQYSLFRNIDKNHSEKREDILRDFNKISSYSNHDELLNQMVLILKLAIMFTRNS</sequence>
<keyword evidence="7" id="KW-0378">Hydrolase</keyword>
<evidence type="ECO:0000256" key="2">
    <source>
        <dbReference type="ARBA" id="ARBA00014333"/>
    </source>
</evidence>
<evidence type="ECO:0000313" key="14">
    <source>
        <dbReference type="Proteomes" id="UP000265489"/>
    </source>
</evidence>
<dbReference type="PROSITE" id="PS50887">
    <property type="entry name" value="GGDEF"/>
    <property type="match status" value="1"/>
</dbReference>
<reference evidence="13 14" key="1">
    <citation type="submission" date="2018-08" db="EMBL/GenBank/DDBJ databases">
        <title>A genome reference for cultivated species of the human gut microbiota.</title>
        <authorList>
            <person name="Zou Y."/>
            <person name="Xue W."/>
            <person name="Luo G."/>
        </authorList>
    </citation>
    <scope>NUCLEOTIDE SEQUENCE [LARGE SCALE GENOMIC DNA]</scope>
    <source>
        <strain evidence="13 14">AF15-20</strain>
    </source>
</reference>
<keyword evidence="10" id="KW-0051">Antiviral defense</keyword>
<dbReference type="Pfam" id="PF22335">
    <property type="entry name" value="Cas10-Cmr2_palm2"/>
    <property type="match status" value="1"/>
</dbReference>
<evidence type="ECO:0000256" key="7">
    <source>
        <dbReference type="ARBA" id="ARBA00022801"/>
    </source>
</evidence>
<gene>
    <name evidence="13" type="primary">cas10</name>
    <name evidence="13" type="ORF">DWW32_05005</name>
</gene>